<evidence type="ECO:0000313" key="2">
    <source>
        <dbReference type="EMBL" id="CAI2387487.1"/>
    </source>
</evidence>
<organism evidence="2 3">
    <name type="scientific">Euplotes crassus</name>
    <dbReference type="NCBI Taxonomy" id="5936"/>
    <lineage>
        <taxon>Eukaryota</taxon>
        <taxon>Sar</taxon>
        <taxon>Alveolata</taxon>
        <taxon>Ciliophora</taxon>
        <taxon>Intramacronucleata</taxon>
        <taxon>Spirotrichea</taxon>
        <taxon>Hypotrichia</taxon>
        <taxon>Euplotida</taxon>
        <taxon>Euplotidae</taxon>
        <taxon>Moneuplotes</taxon>
    </lineage>
</organism>
<reference evidence="2" key="1">
    <citation type="submission" date="2023-07" db="EMBL/GenBank/DDBJ databases">
        <authorList>
            <consortium name="AG Swart"/>
            <person name="Singh M."/>
            <person name="Singh A."/>
            <person name="Seah K."/>
            <person name="Emmerich C."/>
        </authorList>
    </citation>
    <scope>NUCLEOTIDE SEQUENCE</scope>
    <source>
        <strain evidence="2">DP1</strain>
    </source>
</reference>
<feature type="region of interest" description="Disordered" evidence="1">
    <location>
        <begin position="203"/>
        <end position="230"/>
    </location>
</feature>
<accession>A0AAD2DAV3</accession>
<proteinExistence type="predicted"/>
<evidence type="ECO:0000256" key="1">
    <source>
        <dbReference type="SAM" id="MobiDB-lite"/>
    </source>
</evidence>
<feature type="compositionally biased region" description="Basic and acidic residues" evidence="1">
    <location>
        <begin position="203"/>
        <end position="223"/>
    </location>
</feature>
<sequence length="346" mass="40103">MSQGKSSNTAFLERFRDKIQKMNKAGDLISKSSSDEDKKTAAESTRSGKKRSRNYFKMFKTSLNSSRLTPCRVKKATSKTKQKKDIDNITKEGSTIKALFPQKNHYNHFKPKEQEQRKSPQILREKYNQPLSFLSLPKIYKEDILKKARDLREKIGQSMNVSSLDYKEVSDKRDISQDLRKDEGVIEMKLKLRYLKSIKRTNIDPRSDRGKAPRTLTNKEKKVAAPTPQKTERTKIIDANPDIRLLPKLKRVNIKTFLNGFETFGKLKTPMKPKKKLLKDRSFARRANSVNRSVIRTPRFDPYEFNRVESSQAPRSISNSKVQILPLPDHISQSEGVQFEILKVRE</sequence>
<feature type="region of interest" description="Disordered" evidence="1">
    <location>
        <begin position="22"/>
        <end position="54"/>
    </location>
</feature>
<keyword evidence="3" id="KW-1185">Reference proteome</keyword>
<dbReference type="EMBL" id="CAMPGE010029993">
    <property type="protein sequence ID" value="CAI2387487.1"/>
    <property type="molecule type" value="Genomic_DNA"/>
</dbReference>
<name>A0AAD2DAV3_EUPCR</name>
<comment type="caution">
    <text evidence="2">The sequence shown here is derived from an EMBL/GenBank/DDBJ whole genome shotgun (WGS) entry which is preliminary data.</text>
</comment>
<evidence type="ECO:0000313" key="3">
    <source>
        <dbReference type="Proteomes" id="UP001295684"/>
    </source>
</evidence>
<dbReference type="Proteomes" id="UP001295684">
    <property type="component" value="Unassembled WGS sequence"/>
</dbReference>
<dbReference type="AlphaFoldDB" id="A0AAD2DAV3"/>
<gene>
    <name evidence="2" type="ORF">ECRASSUSDP1_LOCUS29120</name>
</gene>
<protein>
    <submittedName>
        <fullName evidence="2">Uncharacterized protein</fullName>
    </submittedName>
</protein>